<dbReference type="AlphaFoldDB" id="Q21MV8"/>
<dbReference type="HOGENOM" id="CLU_1748323_0_0_6"/>
<dbReference type="Proteomes" id="UP000001947">
    <property type="component" value="Chromosome"/>
</dbReference>
<proteinExistence type="predicted"/>
<gene>
    <name evidence="1" type="ordered locus">Sde_0709</name>
</gene>
<dbReference type="EMBL" id="CP000282">
    <property type="protein sequence ID" value="ABD79971.1"/>
    <property type="molecule type" value="Genomic_DNA"/>
</dbReference>
<keyword evidence="2" id="KW-1185">Reference proteome</keyword>
<organism evidence="1 2">
    <name type="scientific">Saccharophagus degradans (strain 2-40 / ATCC 43961 / DSM 17024)</name>
    <dbReference type="NCBI Taxonomy" id="203122"/>
    <lineage>
        <taxon>Bacteria</taxon>
        <taxon>Pseudomonadati</taxon>
        <taxon>Pseudomonadota</taxon>
        <taxon>Gammaproteobacteria</taxon>
        <taxon>Cellvibrionales</taxon>
        <taxon>Cellvibrionaceae</taxon>
        <taxon>Saccharophagus</taxon>
    </lineage>
</organism>
<reference evidence="1 2" key="1">
    <citation type="journal article" date="2008" name="PLoS Genet.">
        <title>Complete genome sequence of the complex carbohydrate-degrading marine bacterium, Saccharophagus degradans strain 2-40 T.</title>
        <authorList>
            <person name="Weiner R.M."/>
            <person name="Taylor L.E.II."/>
            <person name="Henrissat B."/>
            <person name="Hauser L."/>
            <person name="Land M."/>
            <person name="Coutinho P.M."/>
            <person name="Rancurel C."/>
            <person name="Saunders E.H."/>
            <person name="Longmire A.G."/>
            <person name="Zhang H."/>
            <person name="Bayer E.A."/>
            <person name="Gilbert H.J."/>
            <person name="Larimer F."/>
            <person name="Zhulin I.B."/>
            <person name="Ekborg N.A."/>
            <person name="Lamed R."/>
            <person name="Richardson P.M."/>
            <person name="Borovok I."/>
            <person name="Hutcheson S."/>
        </authorList>
    </citation>
    <scope>NUCLEOTIDE SEQUENCE [LARGE SCALE GENOMIC DNA]</scope>
    <source>
        <strain evidence="2">2-40 / ATCC 43961 / DSM 17024</strain>
    </source>
</reference>
<evidence type="ECO:0000313" key="2">
    <source>
        <dbReference type="Proteomes" id="UP000001947"/>
    </source>
</evidence>
<protein>
    <recommendedName>
        <fullName evidence="3">Lipoprotein</fullName>
    </recommendedName>
</protein>
<name>Q21MV8_SACD2</name>
<evidence type="ECO:0008006" key="3">
    <source>
        <dbReference type="Google" id="ProtNLM"/>
    </source>
</evidence>
<dbReference type="KEGG" id="sde:Sde_0709"/>
<accession>Q21MV8</accession>
<evidence type="ECO:0000313" key="1">
    <source>
        <dbReference type="EMBL" id="ABD79971.1"/>
    </source>
</evidence>
<sequence length="149" mass="17030">MRVMKHFYMYLTFIQLFILTITGCAYAENPSPTLNPVFHTNIKVTVSLRGWDTKGSGDIIEESFISVIATNNQLSDVVIIRNVQSNESGERSIKAEVYIPTNEEDVWILDSQTKQRTLIKQANNAFLITERIEGENGGLRTEYFRLSQH</sequence>
<dbReference type="PROSITE" id="PS51257">
    <property type="entry name" value="PROKAR_LIPOPROTEIN"/>
    <property type="match status" value="1"/>
</dbReference>